<proteinExistence type="inferred from homology"/>
<evidence type="ECO:0000256" key="1">
    <source>
        <dbReference type="ARBA" id="ARBA00012513"/>
    </source>
</evidence>
<evidence type="ECO:0000313" key="12">
    <source>
        <dbReference type="EnsemblPlants" id="OMERI01G35400.1"/>
    </source>
</evidence>
<dbReference type="Gramene" id="OMERI01G35400.1">
    <property type="protein sequence ID" value="OMERI01G35400.1"/>
    <property type="gene ID" value="OMERI01G35400"/>
</dbReference>
<protein>
    <recommendedName>
        <fullName evidence="1">non-specific serine/threonine protein kinase</fullName>
        <ecNumber evidence="1">2.7.11.1</ecNumber>
    </recommendedName>
</protein>
<dbReference type="PANTHER" id="PTHR11042">
    <property type="entry name" value="EUKARYOTIC TRANSLATION INITIATION FACTOR 2-ALPHA KINASE EIF2-ALPHA KINASE -RELATED"/>
    <property type="match status" value="1"/>
</dbReference>
<dbReference type="GO" id="GO:0005634">
    <property type="term" value="C:nucleus"/>
    <property type="evidence" value="ECO:0007669"/>
    <property type="project" value="TreeGrafter"/>
</dbReference>
<dbReference type="Pfam" id="PF00069">
    <property type="entry name" value="Pkinase"/>
    <property type="match status" value="1"/>
</dbReference>
<keyword evidence="2" id="KW-0723">Serine/threonine-protein kinase</keyword>
<dbReference type="GO" id="GO:0005524">
    <property type="term" value="F:ATP binding"/>
    <property type="evidence" value="ECO:0007669"/>
    <property type="project" value="UniProtKB-KW"/>
</dbReference>
<evidence type="ECO:0000259" key="11">
    <source>
        <dbReference type="PROSITE" id="PS50011"/>
    </source>
</evidence>
<dbReference type="InterPro" id="IPR000719">
    <property type="entry name" value="Prot_kinase_dom"/>
</dbReference>
<evidence type="ECO:0000256" key="6">
    <source>
        <dbReference type="ARBA" id="ARBA00022840"/>
    </source>
</evidence>
<keyword evidence="5" id="KW-0418">Kinase</keyword>
<evidence type="ECO:0000256" key="8">
    <source>
        <dbReference type="ARBA" id="ARBA00037982"/>
    </source>
</evidence>
<evidence type="ECO:0000256" key="10">
    <source>
        <dbReference type="ARBA" id="ARBA00048977"/>
    </source>
</evidence>
<dbReference type="Proteomes" id="UP000008021">
    <property type="component" value="Chromosome 1"/>
</dbReference>
<comment type="catalytic activity">
    <reaction evidence="9">
        <text>L-threonyl-[protein] + ATP = O-phospho-L-threonyl-[protein] + ADP + H(+)</text>
        <dbReference type="Rhea" id="RHEA:46608"/>
        <dbReference type="Rhea" id="RHEA-COMP:11060"/>
        <dbReference type="Rhea" id="RHEA-COMP:11605"/>
        <dbReference type="ChEBI" id="CHEBI:15378"/>
        <dbReference type="ChEBI" id="CHEBI:30013"/>
        <dbReference type="ChEBI" id="CHEBI:30616"/>
        <dbReference type="ChEBI" id="CHEBI:61977"/>
        <dbReference type="ChEBI" id="CHEBI:456216"/>
        <dbReference type="EC" id="2.7.11.1"/>
    </reaction>
    <physiologicalReaction direction="left-to-right" evidence="9">
        <dbReference type="Rhea" id="RHEA:46609"/>
    </physiologicalReaction>
</comment>
<feature type="domain" description="Protein kinase" evidence="11">
    <location>
        <begin position="1"/>
        <end position="136"/>
    </location>
</feature>
<dbReference type="InterPro" id="IPR011009">
    <property type="entry name" value="Kinase-like_dom_sf"/>
</dbReference>
<keyword evidence="3" id="KW-0808">Transferase</keyword>
<dbReference type="SUPFAM" id="SSF56112">
    <property type="entry name" value="Protein kinase-like (PK-like)"/>
    <property type="match status" value="1"/>
</dbReference>
<dbReference type="HOGENOM" id="CLU_1974037_0_0_1"/>
<dbReference type="AlphaFoldDB" id="A0A0E0CAS4"/>
<name>A0A0E0CAS4_9ORYZ</name>
<dbReference type="GO" id="GO:0005737">
    <property type="term" value="C:cytoplasm"/>
    <property type="evidence" value="ECO:0007669"/>
    <property type="project" value="TreeGrafter"/>
</dbReference>
<keyword evidence="7" id="KW-0652">Protein synthesis inhibitor</keyword>
<dbReference type="InterPro" id="IPR008271">
    <property type="entry name" value="Ser/Thr_kinase_AS"/>
</dbReference>
<dbReference type="PANTHER" id="PTHR11042:SF160">
    <property type="entry name" value="EUKARYOTIC TRANSLATION INITIATION FACTOR 2-ALPHA KINASE 1"/>
    <property type="match status" value="1"/>
</dbReference>
<reference evidence="12" key="2">
    <citation type="submission" date="2018-05" db="EMBL/GenBank/DDBJ databases">
        <title>OmerRS3 (Oryza meridionalis Reference Sequence Version 3).</title>
        <authorList>
            <person name="Zhang J."/>
            <person name="Kudrna D."/>
            <person name="Lee S."/>
            <person name="Talag J."/>
            <person name="Welchert J."/>
            <person name="Wing R.A."/>
        </authorList>
    </citation>
    <scope>NUCLEOTIDE SEQUENCE [LARGE SCALE GENOMIC DNA]</scope>
    <source>
        <strain evidence="12">cv. OR44</strain>
    </source>
</reference>
<dbReference type="PROSITE" id="PS00108">
    <property type="entry name" value="PROTEIN_KINASE_ST"/>
    <property type="match status" value="1"/>
</dbReference>
<keyword evidence="4" id="KW-0547">Nucleotide-binding</keyword>
<comment type="similarity">
    <text evidence="8">Belongs to the protein kinase superfamily. Ser/Thr protein kinase family. GCN2 subfamily.</text>
</comment>
<dbReference type="STRING" id="40149.A0A0E0CAS4"/>
<dbReference type="PROSITE" id="PS50011">
    <property type="entry name" value="PROTEIN_KINASE_DOM"/>
    <property type="match status" value="1"/>
</dbReference>
<evidence type="ECO:0000256" key="7">
    <source>
        <dbReference type="ARBA" id="ARBA00023193"/>
    </source>
</evidence>
<dbReference type="EnsemblPlants" id="OMERI01G35400.1">
    <property type="protein sequence ID" value="OMERI01G35400.1"/>
    <property type="gene ID" value="OMERI01G35400"/>
</dbReference>
<dbReference type="GO" id="GO:0004694">
    <property type="term" value="F:eukaryotic translation initiation factor 2alpha kinase activity"/>
    <property type="evidence" value="ECO:0007669"/>
    <property type="project" value="TreeGrafter"/>
</dbReference>
<evidence type="ECO:0000256" key="5">
    <source>
        <dbReference type="ARBA" id="ARBA00022777"/>
    </source>
</evidence>
<keyword evidence="6" id="KW-0067">ATP-binding</keyword>
<accession>A0A0E0CAS4</accession>
<evidence type="ECO:0000256" key="3">
    <source>
        <dbReference type="ARBA" id="ARBA00022679"/>
    </source>
</evidence>
<sequence>MKPIMDRINIFIEAVCGANYLHTKGVVHRDLKPDNIFLDEHGKSDVFSLGIIYAELFGPPAGTAERREWLTKLRKLIRSQKWKKAPLSTWEGSELSKDWTGDSYLMIKMLETSPELRPSCKRILRKKNGSTQAKER</sequence>
<dbReference type="EC" id="2.7.11.1" evidence="1"/>
<organism evidence="12">
    <name type="scientific">Oryza meridionalis</name>
    <dbReference type="NCBI Taxonomy" id="40149"/>
    <lineage>
        <taxon>Eukaryota</taxon>
        <taxon>Viridiplantae</taxon>
        <taxon>Streptophyta</taxon>
        <taxon>Embryophyta</taxon>
        <taxon>Tracheophyta</taxon>
        <taxon>Spermatophyta</taxon>
        <taxon>Magnoliopsida</taxon>
        <taxon>Liliopsida</taxon>
        <taxon>Poales</taxon>
        <taxon>Poaceae</taxon>
        <taxon>BOP clade</taxon>
        <taxon>Oryzoideae</taxon>
        <taxon>Oryzeae</taxon>
        <taxon>Oryzinae</taxon>
        <taxon>Oryza</taxon>
    </lineage>
</organism>
<dbReference type="Gene3D" id="1.10.510.10">
    <property type="entry name" value="Transferase(Phosphotransferase) domain 1"/>
    <property type="match status" value="2"/>
</dbReference>
<comment type="catalytic activity">
    <reaction evidence="10">
        <text>L-seryl-[protein] + ATP = O-phospho-L-seryl-[protein] + ADP + H(+)</text>
        <dbReference type="Rhea" id="RHEA:17989"/>
        <dbReference type="Rhea" id="RHEA-COMP:9863"/>
        <dbReference type="Rhea" id="RHEA-COMP:11604"/>
        <dbReference type="ChEBI" id="CHEBI:15378"/>
        <dbReference type="ChEBI" id="CHEBI:29999"/>
        <dbReference type="ChEBI" id="CHEBI:30616"/>
        <dbReference type="ChEBI" id="CHEBI:83421"/>
        <dbReference type="ChEBI" id="CHEBI:456216"/>
        <dbReference type="EC" id="2.7.11.1"/>
    </reaction>
    <physiologicalReaction direction="left-to-right" evidence="10">
        <dbReference type="Rhea" id="RHEA:17990"/>
    </physiologicalReaction>
</comment>
<dbReference type="InterPro" id="IPR050339">
    <property type="entry name" value="CC_SR_Kinase"/>
</dbReference>
<evidence type="ECO:0000313" key="13">
    <source>
        <dbReference type="Proteomes" id="UP000008021"/>
    </source>
</evidence>
<reference evidence="12" key="1">
    <citation type="submission" date="2015-04" db="UniProtKB">
        <authorList>
            <consortium name="EnsemblPlants"/>
        </authorList>
    </citation>
    <scope>IDENTIFICATION</scope>
</reference>
<evidence type="ECO:0000256" key="2">
    <source>
        <dbReference type="ARBA" id="ARBA00022527"/>
    </source>
</evidence>
<evidence type="ECO:0000256" key="9">
    <source>
        <dbReference type="ARBA" id="ARBA00048659"/>
    </source>
</evidence>
<dbReference type="GO" id="GO:0017148">
    <property type="term" value="P:negative regulation of translation"/>
    <property type="evidence" value="ECO:0007669"/>
    <property type="project" value="UniProtKB-KW"/>
</dbReference>
<evidence type="ECO:0000256" key="4">
    <source>
        <dbReference type="ARBA" id="ARBA00022741"/>
    </source>
</evidence>
<keyword evidence="13" id="KW-1185">Reference proteome</keyword>